<dbReference type="NCBIfam" id="TIGR00222">
    <property type="entry name" value="panB"/>
    <property type="match status" value="1"/>
</dbReference>
<comment type="similarity">
    <text evidence="1">Belongs to the PanB family.</text>
</comment>
<dbReference type="GO" id="GO:0003864">
    <property type="term" value="F:3-methyl-2-oxobutanoate hydroxymethyltransferase activity"/>
    <property type="evidence" value="ECO:0007669"/>
    <property type="project" value="UniProtKB-EC"/>
</dbReference>
<dbReference type="EC" id="2.1.2.11" evidence="3 7"/>
<dbReference type="InterPro" id="IPR015813">
    <property type="entry name" value="Pyrv/PenolPyrv_kinase-like_dom"/>
</dbReference>
<dbReference type="InterPro" id="IPR040442">
    <property type="entry name" value="Pyrv_kinase-like_dom_sf"/>
</dbReference>
<name>A0ABV1RMC0_9ALTE</name>
<dbReference type="SUPFAM" id="SSF51621">
    <property type="entry name" value="Phosphoenolpyruvate/pyruvate domain"/>
    <property type="match status" value="1"/>
</dbReference>
<dbReference type="NCBIfam" id="NF001452">
    <property type="entry name" value="PRK00311.1"/>
    <property type="match status" value="1"/>
</dbReference>
<dbReference type="Gene3D" id="3.20.20.60">
    <property type="entry name" value="Phosphoenolpyruvate-binding domains"/>
    <property type="match status" value="1"/>
</dbReference>
<dbReference type="PANTHER" id="PTHR20881">
    <property type="entry name" value="3-METHYL-2-OXOBUTANOATE HYDROXYMETHYLTRANSFERASE"/>
    <property type="match status" value="1"/>
</dbReference>
<evidence type="ECO:0000256" key="4">
    <source>
        <dbReference type="ARBA" id="ARBA00022655"/>
    </source>
</evidence>
<keyword evidence="9" id="KW-1185">Reference proteome</keyword>
<dbReference type="EMBL" id="JBELOE010000280">
    <property type="protein sequence ID" value="MER2494025.1"/>
    <property type="molecule type" value="Genomic_DNA"/>
</dbReference>
<reference evidence="8 9" key="1">
    <citation type="submission" date="2024-06" db="EMBL/GenBank/DDBJ databases">
        <authorList>
            <person name="Chen R.Y."/>
        </authorList>
    </citation>
    <scope>NUCLEOTIDE SEQUENCE [LARGE SCALE GENOMIC DNA]</scope>
    <source>
        <strain evidence="8 9">D2</strain>
    </source>
</reference>
<evidence type="ECO:0000313" key="9">
    <source>
        <dbReference type="Proteomes" id="UP001467690"/>
    </source>
</evidence>
<keyword evidence="4" id="KW-0566">Pantothenate biosynthesis</keyword>
<dbReference type="Proteomes" id="UP001467690">
    <property type="component" value="Unassembled WGS sequence"/>
</dbReference>
<dbReference type="PIRSF" id="PIRSF000388">
    <property type="entry name" value="Pantoate_hydroxy_MeTrfase"/>
    <property type="match status" value="1"/>
</dbReference>
<keyword evidence="6" id="KW-0479">Metal-binding</keyword>
<evidence type="ECO:0000256" key="3">
    <source>
        <dbReference type="ARBA" id="ARBA00012618"/>
    </source>
</evidence>
<comment type="subunit">
    <text evidence="2">Homodecamer; pentamer of dimers.</text>
</comment>
<keyword evidence="5 8" id="KW-0808">Transferase</keyword>
<evidence type="ECO:0000256" key="5">
    <source>
        <dbReference type="ARBA" id="ARBA00022679"/>
    </source>
</evidence>
<protein>
    <recommendedName>
        <fullName evidence="3 7">3-methyl-2-oxobutanoate hydroxymethyltransferase</fullName>
        <ecNumber evidence="3 7">2.1.2.11</ecNumber>
    </recommendedName>
</protein>
<sequence>MKQTLKQLQTLKGNTRISMLTAYNCPVARSIEQAGVPIILVGDSVGMVEMGFSSTRDVTMDHMVYHIGGVRRGAPDTHIIGDLPHLTYETIEDAVNNAKRLVAAGADSVKLEGPYFDAVTAIVAEGIEVVAHTGLTPQKATSFKKVGKNAQEAEQILQESIQLQNAGAGMLVLEHIPAELGLKITGALTIPTIGIGAGGDTDGQVLVINDALGIGDYWPPFSKQYAHVTDTISKVCAQFRHEVENKQFPE</sequence>
<accession>A0ABV1RMC0</accession>
<gene>
    <name evidence="8" type="primary">panB</name>
    <name evidence="8" type="ORF">ABS311_19290</name>
</gene>
<dbReference type="Pfam" id="PF02548">
    <property type="entry name" value="Pantoate_transf"/>
    <property type="match status" value="1"/>
</dbReference>
<organism evidence="8 9">
    <name type="scientific">Catenovulum sediminis</name>
    <dbReference type="NCBI Taxonomy" id="1740262"/>
    <lineage>
        <taxon>Bacteria</taxon>
        <taxon>Pseudomonadati</taxon>
        <taxon>Pseudomonadota</taxon>
        <taxon>Gammaproteobacteria</taxon>
        <taxon>Alteromonadales</taxon>
        <taxon>Alteromonadaceae</taxon>
        <taxon>Catenovulum</taxon>
    </lineage>
</organism>
<dbReference type="PANTHER" id="PTHR20881:SF0">
    <property type="entry name" value="3-METHYL-2-OXOBUTANOATE HYDROXYMETHYLTRANSFERASE"/>
    <property type="match status" value="1"/>
</dbReference>
<evidence type="ECO:0000256" key="1">
    <source>
        <dbReference type="ARBA" id="ARBA00008676"/>
    </source>
</evidence>
<evidence type="ECO:0000313" key="8">
    <source>
        <dbReference type="EMBL" id="MER2494025.1"/>
    </source>
</evidence>
<evidence type="ECO:0000256" key="7">
    <source>
        <dbReference type="NCBIfam" id="TIGR00222"/>
    </source>
</evidence>
<dbReference type="RefSeq" id="WP_350403048.1">
    <property type="nucleotide sequence ID" value="NZ_JBELOE010000280.1"/>
</dbReference>
<evidence type="ECO:0000256" key="2">
    <source>
        <dbReference type="ARBA" id="ARBA00011424"/>
    </source>
</evidence>
<comment type="caution">
    <text evidence="8">The sequence shown here is derived from an EMBL/GenBank/DDBJ whole genome shotgun (WGS) entry which is preliminary data.</text>
</comment>
<dbReference type="CDD" id="cd06557">
    <property type="entry name" value="KPHMT-like"/>
    <property type="match status" value="1"/>
</dbReference>
<evidence type="ECO:0000256" key="6">
    <source>
        <dbReference type="ARBA" id="ARBA00022723"/>
    </source>
</evidence>
<dbReference type="InterPro" id="IPR003700">
    <property type="entry name" value="Pantoate_hydroxy_MeTrfase"/>
</dbReference>
<proteinExistence type="inferred from homology"/>